<protein>
    <submittedName>
        <fullName evidence="2">Uncharacterized protein</fullName>
    </submittedName>
</protein>
<comment type="caution">
    <text evidence="2">The sequence shown here is derived from an EMBL/GenBank/DDBJ whole genome shotgun (WGS) entry which is preliminary data.</text>
</comment>
<dbReference type="InterPro" id="IPR046671">
    <property type="entry name" value="DUF6541"/>
</dbReference>
<feature type="transmembrane region" description="Helical" evidence="1">
    <location>
        <begin position="418"/>
        <end position="437"/>
    </location>
</feature>
<evidence type="ECO:0000313" key="3">
    <source>
        <dbReference type="Proteomes" id="UP000547458"/>
    </source>
</evidence>
<feature type="transmembrane region" description="Helical" evidence="1">
    <location>
        <begin position="189"/>
        <end position="220"/>
    </location>
</feature>
<sequence>MTWLQALPALFIAIGVFLIPGAVLGRAVGLRGLMLWAVAAPATVSVASITAIAAGVLGVRWSVGLVGLSVIALALLCLLLRFAVSVTRTRIDGRSISPIRSVRSPELPLPIGVVRALSYVAAVVAPTVIITWRFMATIGSPGNISQSYDNVYHLNAVRHIMETGSASSLSLGSLTEAGEGFYPAAWHDMISLVALATGTSIPVAVSLGNIVIGAVVWPLACMYMISRITGMSAITILLTGMLSGGFAAFPYLMIDFGVLYPNLLSIAILPVALGIMISFLGVGVLTAGLGHSVVLFLLVFPGLALAHPSTAIAMIAFGAPVVLAWVAYRTLQWRRGTVANRRMGLIFTFAGLYLGIGLVAWNLARLDPSVSLWDPRQTGSQAVGEVLMSAPQGAEASLALFALTILGLAVLSTRPARLWIVGMFSVGLGLYVIASATGEGEFRHFWTGVWYNDANRLAALLPVVTLPVAVIGGEWALRRLADIVRTSELPSAIARRVSTPESRVHYTLPATGLLAGIVLIGVSAQLMGVPRQQSEAAPGYRYTDSSDLLSVDELAIFDAVEEHVPEDAQVFGNPWTGASLVYAFTGRQTVAPHITGQRTDEENILLTQLDEAGAEPGVCAAVRNTNTYYALDFGTREVGSRYHPSTAMDNAESAPGLELVASAGNAALYAVVACGTQGEAS</sequence>
<feature type="transmembrane region" description="Helical" evidence="1">
    <location>
        <begin position="63"/>
        <end position="86"/>
    </location>
</feature>
<feature type="transmembrane region" description="Helical" evidence="1">
    <location>
        <begin position="393"/>
        <end position="411"/>
    </location>
</feature>
<dbReference type="AlphaFoldDB" id="A0A846RTB9"/>
<evidence type="ECO:0000256" key="1">
    <source>
        <dbReference type="SAM" id="Phobius"/>
    </source>
</evidence>
<feature type="transmembrane region" description="Helical" evidence="1">
    <location>
        <begin position="504"/>
        <end position="524"/>
    </location>
</feature>
<keyword evidence="1" id="KW-0812">Transmembrane</keyword>
<feature type="transmembrane region" description="Helical" evidence="1">
    <location>
        <begin position="457"/>
        <end position="477"/>
    </location>
</feature>
<feature type="transmembrane region" description="Helical" evidence="1">
    <location>
        <begin position="343"/>
        <end position="364"/>
    </location>
</feature>
<reference evidence="2 3" key="1">
    <citation type="submission" date="2020-03" db="EMBL/GenBank/DDBJ databases">
        <title>Sequencing the genomes of 1000 actinobacteria strains.</title>
        <authorList>
            <person name="Klenk H.-P."/>
        </authorList>
    </citation>
    <scope>NUCLEOTIDE SEQUENCE [LARGE SCALE GENOMIC DNA]</scope>
    <source>
        <strain evidence="2 3">DSM 16403</strain>
    </source>
</reference>
<keyword evidence="3" id="KW-1185">Reference proteome</keyword>
<proteinExistence type="predicted"/>
<gene>
    <name evidence="2" type="ORF">BJ994_001991</name>
</gene>
<feature type="transmembrane region" description="Helical" evidence="1">
    <location>
        <begin position="289"/>
        <end position="306"/>
    </location>
</feature>
<organism evidence="2 3">
    <name type="scientific">Arthrobacter pigmenti</name>
    <dbReference type="NCBI Taxonomy" id="271432"/>
    <lineage>
        <taxon>Bacteria</taxon>
        <taxon>Bacillati</taxon>
        <taxon>Actinomycetota</taxon>
        <taxon>Actinomycetes</taxon>
        <taxon>Micrococcales</taxon>
        <taxon>Micrococcaceae</taxon>
        <taxon>Arthrobacter</taxon>
    </lineage>
</organism>
<feature type="transmembrane region" description="Helical" evidence="1">
    <location>
        <begin position="6"/>
        <end position="28"/>
    </location>
</feature>
<accession>A0A846RTB9</accession>
<keyword evidence="1" id="KW-1133">Transmembrane helix</keyword>
<dbReference type="EMBL" id="JAATJL010000001">
    <property type="protein sequence ID" value="NJC22915.1"/>
    <property type="molecule type" value="Genomic_DNA"/>
</dbReference>
<keyword evidence="1" id="KW-0472">Membrane</keyword>
<feature type="transmembrane region" description="Helical" evidence="1">
    <location>
        <begin position="259"/>
        <end position="282"/>
    </location>
</feature>
<name>A0A846RTB9_9MICC</name>
<dbReference type="Proteomes" id="UP000547458">
    <property type="component" value="Unassembled WGS sequence"/>
</dbReference>
<dbReference type="RefSeq" id="WP_167993770.1">
    <property type="nucleotide sequence ID" value="NZ_JAATJL010000001.1"/>
</dbReference>
<evidence type="ECO:0000313" key="2">
    <source>
        <dbReference type="EMBL" id="NJC22915.1"/>
    </source>
</evidence>
<dbReference type="Pfam" id="PF20176">
    <property type="entry name" value="DUF6541"/>
    <property type="match status" value="1"/>
</dbReference>
<feature type="transmembrane region" description="Helical" evidence="1">
    <location>
        <begin position="312"/>
        <end position="331"/>
    </location>
</feature>
<feature type="transmembrane region" description="Helical" evidence="1">
    <location>
        <begin position="232"/>
        <end position="253"/>
    </location>
</feature>
<feature type="transmembrane region" description="Helical" evidence="1">
    <location>
        <begin position="107"/>
        <end position="132"/>
    </location>
</feature>
<feature type="transmembrane region" description="Helical" evidence="1">
    <location>
        <begin position="35"/>
        <end position="57"/>
    </location>
</feature>